<dbReference type="Proteomes" id="UP000185783">
    <property type="component" value="Unassembled WGS sequence"/>
</dbReference>
<keyword evidence="5 6" id="KW-0472">Membrane</keyword>
<evidence type="ECO:0000256" key="6">
    <source>
        <dbReference type="SAM" id="Phobius"/>
    </source>
</evidence>
<proteinExistence type="inferred from homology"/>
<evidence type="ECO:0000256" key="2">
    <source>
        <dbReference type="ARBA" id="ARBA00008974"/>
    </source>
</evidence>
<evidence type="ECO:0000313" key="8">
    <source>
        <dbReference type="Proteomes" id="UP000185783"/>
    </source>
</evidence>
<feature type="transmembrane region" description="Helical" evidence="6">
    <location>
        <begin position="27"/>
        <end position="50"/>
    </location>
</feature>
<dbReference type="PANTHER" id="PTHR30569:SF0">
    <property type="entry name" value="CYTOSINE PERMEASE"/>
    <property type="match status" value="1"/>
</dbReference>
<keyword evidence="4 6" id="KW-1133">Transmembrane helix</keyword>
<dbReference type="GO" id="GO:0015209">
    <property type="term" value="F:cytosine transmembrane transporter activity"/>
    <property type="evidence" value="ECO:0007669"/>
    <property type="project" value="InterPro"/>
</dbReference>
<evidence type="ECO:0000256" key="4">
    <source>
        <dbReference type="ARBA" id="ARBA00022989"/>
    </source>
</evidence>
<evidence type="ECO:0000256" key="5">
    <source>
        <dbReference type="ARBA" id="ARBA00023136"/>
    </source>
</evidence>
<evidence type="ECO:0000256" key="3">
    <source>
        <dbReference type="ARBA" id="ARBA00022692"/>
    </source>
</evidence>
<feature type="transmembrane region" description="Helical" evidence="6">
    <location>
        <begin position="228"/>
        <end position="250"/>
    </location>
</feature>
<comment type="caution">
    <text evidence="7">The sequence shown here is derived from an EMBL/GenBank/DDBJ whole genome shotgun (WGS) entry which is preliminary data.</text>
</comment>
<organism evidence="7 8">
    <name type="scientific">Pseudovibrio exalbescens</name>
    <dbReference type="NCBI Taxonomy" id="197461"/>
    <lineage>
        <taxon>Bacteria</taxon>
        <taxon>Pseudomonadati</taxon>
        <taxon>Pseudomonadota</taxon>
        <taxon>Alphaproteobacteria</taxon>
        <taxon>Hyphomicrobiales</taxon>
        <taxon>Stappiaceae</taxon>
        <taxon>Pseudovibrio</taxon>
    </lineage>
</organism>
<dbReference type="EMBL" id="LVVZ01000020">
    <property type="protein sequence ID" value="OKL43386.1"/>
    <property type="molecule type" value="Genomic_DNA"/>
</dbReference>
<dbReference type="PANTHER" id="PTHR30569">
    <property type="entry name" value="CYTOSINE TRANSPORTER CODB"/>
    <property type="match status" value="1"/>
</dbReference>
<feature type="transmembrane region" description="Helical" evidence="6">
    <location>
        <begin position="195"/>
        <end position="216"/>
    </location>
</feature>
<feature type="transmembrane region" description="Helical" evidence="6">
    <location>
        <begin position="296"/>
        <end position="316"/>
    </location>
</feature>
<protein>
    <submittedName>
        <fullName evidence="7">Permease</fullName>
    </submittedName>
</protein>
<evidence type="ECO:0000256" key="1">
    <source>
        <dbReference type="ARBA" id="ARBA00004141"/>
    </source>
</evidence>
<dbReference type="Gene3D" id="1.10.4160.10">
    <property type="entry name" value="Hydantoin permease"/>
    <property type="match status" value="1"/>
</dbReference>
<name>A0A1U7JF54_9HYPH</name>
<feature type="transmembrane region" description="Helical" evidence="6">
    <location>
        <begin position="132"/>
        <end position="151"/>
    </location>
</feature>
<feature type="transmembrane region" description="Helical" evidence="6">
    <location>
        <begin position="104"/>
        <end position="125"/>
    </location>
</feature>
<dbReference type="STRING" id="197461.A3843_14135"/>
<gene>
    <name evidence="7" type="ORF">A3843_14135</name>
</gene>
<feature type="transmembrane region" description="Helical" evidence="6">
    <location>
        <begin position="163"/>
        <end position="183"/>
    </location>
</feature>
<keyword evidence="3 6" id="KW-0812">Transmembrane</keyword>
<accession>A0A1U7JF54</accession>
<dbReference type="InterPro" id="IPR030191">
    <property type="entry name" value="CodB"/>
</dbReference>
<dbReference type="GO" id="GO:0005886">
    <property type="term" value="C:plasma membrane"/>
    <property type="evidence" value="ECO:0007669"/>
    <property type="project" value="TreeGrafter"/>
</dbReference>
<feature type="transmembrane region" description="Helical" evidence="6">
    <location>
        <begin position="62"/>
        <end position="84"/>
    </location>
</feature>
<comment type="similarity">
    <text evidence="2">Belongs to the purine-cytosine permease (2.A.39) family.</text>
</comment>
<comment type="subcellular location">
    <subcellularLocation>
        <location evidence="1">Membrane</location>
        <topology evidence="1">Multi-pass membrane protein</topology>
    </subcellularLocation>
</comment>
<dbReference type="Pfam" id="PF02133">
    <property type="entry name" value="Transp_cyt_pur"/>
    <property type="match status" value="1"/>
</dbReference>
<sequence>MLGIAVTPALLASAGLGSTMPSLDVFKVVVLGGAIVTVLGIVNLTIGAVARKTTYEIVRYPFGKTGANAINVLLAISLFGWITVTANTFGHSLHELLLRAGVDVPVPALVAIGSVIFVASTAFGIEVLGKVAQWAVPIIALALGYICYTVVSADFTSIVTESSISFGAAVSSVVGTVIVLVTLSPDFGSFVHNKAHAKIAAVVAFAVAYPVLFWVGAFPSSLTGEGSLLGAMAVIGPTLAASLLLLGATVTGNGGNMFQGTLVVSSLLPDLPRWQITVALGVLSTIVASFDIIGLIIPFLIFLGIVTPPIAGIYIADFLANRRNGYEDSVLDLEAGVKPLTFVAWLVASAVGFATVNDYFTLTSIPSLDSILIAAVLYFIFCKIKK</sequence>
<dbReference type="InterPro" id="IPR001248">
    <property type="entry name" value="Pur-cyt_permease"/>
</dbReference>
<keyword evidence="8" id="KW-1185">Reference proteome</keyword>
<feature type="transmembrane region" description="Helical" evidence="6">
    <location>
        <begin position="362"/>
        <end position="381"/>
    </location>
</feature>
<reference evidence="7 8" key="1">
    <citation type="submission" date="2016-03" db="EMBL/GenBank/DDBJ databases">
        <title>Genome sequence of Nesiotobacter sp. nov., a moderately halophilic alphaproteobacterium isolated from the Yellow Sea, China.</title>
        <authorList>
            <person name="Zhang G."/>
            <person name="Zhang R."/>
        </authorList>
    </citation>
    <scope>NUCLEOTIDE SEQUENCE [LARGE SCALE GENOMIC DNA]</scope>
    <source>
        <strain evidence="7 8">WB1-6</strain>
    </source>
</reference>
<evidence type="ECO:0000313" key="7">
    <source>
        <dbReference type="EMBL" id="OKL43386.1"/>
    </source>
</evidence>
<dbReference type="AlphaFoldDB" id="A0A1U7JF54"/>